<dbReference type="Gene3D" id="3.40.1370.10">
    <property type="match status" value="1"/>
</dbReference>
<gene>
    <name evidence="4" type="ORF">B1B_15692</name>
</gene>
<evidence type="ECO:0000256" key="3">
    <source>
        <dbReference type="ARBA" id="ARBA00023274"/>
    </source>
</evidence>
<reference evidence="4" key="2">
    <citation type="journal article" date="2014" name="ISME J.">
        <title>Microbial stratification in low pH oxic and suboxic macroscopic growths along an acid mine drainage.</title>
        <authorList>
            <person name="Mendez-Garcia C."/>
            <person name="Mesa V."/>
            <person name="Sprenger R.R."/>
            <person name="Richter M."/>
            <person name="Diez M.S."/>
            <person name="Solano J."/>
            <person name="Bargiela R."/>
            <person name="Golyshina O.V."/>
            <person name="Manteca A."/>
            <person name="Ramos J.L."/>
            <person name="Gallego J.R."/>
            <person name="Llorente I."/>
            <person name="Martins Dos Santos V.A."/>
            <person name="Jensen O.N."/>
            <person name="Pelaez A.I."/>
            <person name="Sanchez J."/>
            <person name="Ferrer M."/>
        </authorList>
    </citation>
    <scope>NUCLEOTIDE SEQUENCE</scope>
</reference>
<evidence type="ECO:0000313" key="4">
    <source>
        <dbReference type="EMBL" id="EQD38700.1"/>
    </source>
</evidence>
<dbReference type="PANTHER" id="PTHR19431">
    <property type="entry name" value="60S RIBOSOMAL PROTEIN L4"/>
    <property type="match status" value="1"/>
</dbReference>
<evidence type="ECO:0000256" key="2">
    <source>
        <dbReference type="ARBA" id="ARBA00022980"/>
    </source>
</evidence>
<reference evidence="4" key="1">
    <citation type="submission" date="2013-08" db="EMBL/GenBank/DDBJ databases">
        <authorList>
            <person name="Mendez C."/>
            <person name="Richter M."/>
            <person name="Ferrer M."/>
            <person name="Sanchez J."/>
        </authorList>
    </citation>
    <scope>NUCLEOTIDE SEQUENCE</scope>
</reference>
<accession>T1AA46</accession>
<dbReference type="InterPro" id="IPR045240">
    <property type="entry name" value="Ribosomal_uL4_euk/arch"/>
</dbReference>
<dbReference type="GO" id="GO:1990904">
    <property type="term" value="C:ribonucleoprotein complex"/>
    <property type="evidence" value="ECO:0007669"/>
    <property type="project" value="UniProtKB-KW"/>
</dbReference>
<dbReference type="SUPFAM" id="SSF52166">
    <property type="entry name" value="Ribosomal protein L4"/>
    <property type="match status" value="1"/>
</dbReference>
<dbReference type="InterPro" id="IPR002136">
    <property type="entry name" value="Ribosomal_uL4"/>
</dbReference>
<dbReference type="AlphaFoldDB" id="T1AA46"/>
<keyword evidence="3" id="KW-0687">Ribonucleoprotein</keyword>
<dbReference type="Pfam" id="PF00573">
    <property type="entry name" value="Ribosomal_L4"/>
    <property type="match status" value="1"/>
</dbReference>
<evidence type="ECO:0000256" key="1">
    <source>
        <dbReference type="ARBA" id="ARBA00010528"/>
    </source>
</evidence>
<proteinExistence type="inferred from homology"/>
<protein>
    <submittedName>
        <fullName evidence="4">Ribosomal protein L4/L1e</fullName>
    </submittedName>
</protein>
<dbReference type="GO" id="GO:0003735">
    <property type="term" value="F:structural constituent of ribosome"/>
    <property type="evidence" value="ECO:0007669"/>
    <property type="project" value="InterPro"/>
</dbReference>
<name>T1AA46_9ZZZZ</name>
<keyword evidence="2 4" id="KW-0689">Ribosomal protein</keyword>
<comment type="caution">
    <text evidence="4">The sequence shown here is derived from an EMBL/GenBank/DDBJ whole genome shotgun (WGS) entry which is preliminary data.</text>
</comment>
<dbReference type="InterPro" id="IPR023574">
    <property type="entry name" value="Ribosomal_uL4_dom_sf"/>
</dbReference>
<dbReference type="GO" id="GO:0006412">
    <property type="term" value="P:translation"/>
    <property type="evidence" value="ECO:0007669"/>
    <property type="project" value="InterPro"/>
</dbReference>
<dbReference type="EMBL" id="AUZY01010436">
    <property type="protein sequence ID" value="EQD38700.1"/>
    <property type="molecule type" value="Genomic_DNA"/>
</dbReference>
<dbReference type="GO" id="GO:0005840">
    <property type="term" value="C:ribosome"/>
    <property type="evidence" value="ECO:0007669"/>
    <property type="project" value="UniProtKB-KW"/>
</dbReference>
<feature type="non-terminal residue" evidence="4">
    <location>
        <position position="1"/>
    </location>
</feature>
<comment type="similarity">
    <text evidence="1">Belongs to the universal ribosomal protein uL4 family.</text>
</comment>
<organism evidence="4">
    <name type="scientific">mine drainage metagenome</name>
    <dbReference type="NCBI Taxonomy" id="410659"/>
    <lineage>
        <taxon>unclassified sequences</taxon>
        <taxon>metagenomes</taxon>
        <taxon>ecological metagenomes</taxon>
    </lineage>
</organism>
<sequence>SSVTGKRDGTRTWLKRRLWKRLNNKEYGNALKSAVAMAVRSGEKQSTMVFEDISKLSRTKEFDKFLKTNKLNAITESVKVKTIRTIRRTRSKQQHKMLVVTSDEEGVLKSSRNVKGVDACTLSQLRVENLAPGGNPVKMVLWSANALKGLDSAIEKAVLIKKGARNDSA</sequence>